<dbReference type="AlphaFoldDB" id="A0A059C486"/>
<accession>A0A059C486</accession>
<sequence length="105" mass="11406">MNNLRSLLVAKLEAMLSSTSSSRAISSELEATAPFMAVGTWRVGGKGAWSSLAVASGNRDYRRFKNQAKLPKMVCRGTAEKAVETSRILVRADRMMPKQTLGSTN</sequence>
<evidence type="ECO:0000313" key="1">
    <source>
        <dbReference type="EMBL" id="KCW73177.1"/>
    </source>
</evidence>
<dbReference type="EMBL" id="KK198757">
    <property type="protein sequence ID" value="KCW73177.1"/>
    <property type="molecule type" value="Genomic_DNA"/>
</dbReference>
<reference evidence="1" key="1">
    <citation type="submission" date="2013-07" db="EMBL/GenBank/DDBJ databases">
        <title>The genome of Eucalyptus grandis.</title>
        <authorList>
            <person name="Schmutz J."/>
            <person name="Hayes R."/>
            <person name="Myburg A."/>
            <person name="Tuskan G."/>
            <person name="Grattapaglia D."/>
            <person name="Rokhsar D.S."/>
        </authorList>
    </citation>
    <scope>NUCLEOTIDE SEQUENCE</scope>
    <source>
        <tissue evidence="1">Leaf extractions</tissue>
    </source>
</reference>
<proteinExistence type="predicted"/>
<dbReference type="InParanoid" id="A0A059C486"/>
<name>A0A059C486_EUCGR</name>
<gene>
    <name evidence="1" type="ORF">EUGRSUZ_E01632</name>
</gene>
<dbReference type="Gramene" id="KCW73177">
    <property type="protein sequence ID" value="KCW73177"/>
    <property type="gene ID" value="EUGRSUZ_E01632"/>
</dbReference>
<organism evidence="1">
    <name type="scientific">Eucalyptus grandis</name>
    <name type="common">Flooded gum</name>
    <dbReference type="NCBI Taxonomy" id="71139"/>
    <lineage>
        <taxon>Eukaryota</taxon>
        <taxon>Viridiplantae</taxon>
        <taxon>Streptophyta</taxon>
        <taxon>Embryophyta</taxon>
        <taxon>Tracheophyta</taxon>
        <taxon>Spermatophyta</taxon>
        <taxon>Magnoliopsida</taxon>
        <taxon>eudicotyledons</taxon>
        <taxon>Gunneridae</taxon>
        <taxon>Pentapetalae</taxon>
        <taxon>rosids</taxon>
        <taxon>malvids</taxon>
        <taxon>Myrtales</taxon>
        <taxon>Myrtaceae</taxon>
        <taxon>Myrtoideae</taxon>
        <taxon>Eucalypteae</taxon>
        <taxon>Eucalyptus</taxon>
    </lineage>
</organism>
<protein>
    <submittedName>
        <fullName evidence="1">Uncharacterized protein</fullName>
    </submittedName>
</protein>